<proteinExistence type="predicted"/>
<dbReference type="PANTHER" id="PTHR43156">
    <property type="entry name" value="STAGE II SPORULATION PROTEIN E-RELATED"/>
    <property type="match status" value="1"/>
</dbReference>
<dbReference type="Gene3D" id="3.60.40.10">
    <property type="entry name" value="PPM-type phosphatase domain"/>
    <property type="match status" value="1"/>
</dbReference>
<dbReference type="EMBL" id="CP047020">
    <property type="protein sequence ID" value="QHA07646.1"/>
    <property type="molecule type" value="Genomic_DNA"/>
</dbReference>
<evidence type="ECO:0000259" key="2">
    <source>
        <dbReference type="Pfam" id="PF07228"/>
    </source>
</evidence>
<dbReference type="InterPro" id="IPR052016">
    <property type="entry name" value="Bact_Sigma-Reg"/>
</dbReference>
<gene>
    <name evidence="3" type="ORF">GQF42_33920</name>
</gene>
<evidence type="ECO:0000313" key="4">
    <source>
        <dbReference type="Proteomes" id="UP000436138"/>
    </source>
</evidence>
<dbReference type="PANTHER" id="PTHR43156:SF2">
    <property type="entry name" value="STAGE II SPORULATION PROTEIN E"/>
    <property type="match status" value="1"/>
</dbReference>
<feature type="domain" description="PPM-type phosphatase" evidence="2">
    <location>
        <begin position="1"/>
        <end position="93"/>
    </location>
</feature>
<evidence type="ECO:0000313" key="3">
    <source>
        <dbReference type="EMBL" id="QHA07646.1"/>
    </source>
</evidence>
<keyword evidence="4" id="KW-1185">Reference proteome</keyword>
<sequence>MLNCGHPPPLLIRGDQVTVLNSRRPSLPLGLCALCTRNDRSDPFTLEPGDMLLLYTDGVIEARSPTGAFYPLAERLPPSLPQAPTPCCTAFTATCSRTPGSSSATTPLS</sequence>
<evidence type="ECO:0000256" key="1">
    <source>
        <dbReference type="ARBA" id="ARBA00022801"/>
    </source>
</evidence>
<accession>A0A6I6NHF7</accession>
<dbReference type="KEGG" id="sbro:GQF42_33920"/>
<dbReference type="InterPro" id="IPR036457">
    <property type="entry name" value="PPM-type-like_dom_sf"/>
</dbReference>
<reference evidence="3 4" key="1">
    <citation type="submission" date="2019-12" db="EMBL/GenBank/DDBJ databases">
        <title>Streptomyces sp. strain T44 isolated from rhizosphere soil of Broussonetia papyrifera.</title>
        <authorList>
            <person name="Mo P."/>
        </authorList>
    </citation>
    <scope>NUCLEOTIDE SEQUENCE [LARGE SCALE GENOMIC DNA]</scope>
    <source>
        <strain evidence="3 4">T44</strain>
    </source>
</reference>
<dbReference type="GO" id="GO:0016791">
    <property type="term" value="F:phosphatase activity"/>
    <property type="evidence" value="ECO:0007669"/>
    <property type="project" value="TreeGrafter"/>
</dbReference>
<protein>
    <submittedName>
        <fullName evidence="3">SpoIIE family protein phosphatase</fullName>
    </submittedName>
</protein>
<dbReference type="Pfam" id="PF07228">
    <property type="entry name" value="SpoIIE"/>
    <property type="match status" value="1"/>
</dbReference>
<organism evidence="3 4">
    <name type="scientific">Streptomyces broussonetiae</name>
    <dbReference type="NCBI Taxonomy" id="2686304"/>
    <lineage>
        <taxon>Bacteria</taxon>
        <taxon>Bacillati</taxon>
        <taxon>Actinomycetota</taxon>
        <taxon>Actinomycetes</taxon>
        <taxon>Kitasatosporales</taxon>
        <taxon>Streptomycetaceae</taxon>
        <taxon>Streptomyces</taxon>
    </lineage>
</organism>
<keyword evidence="1" id="KW-0378">Hydrolase</keyword>
<name>A0A6I6NHF7_9ACTN</name>
<dbReference type="InterPro" id="IPR001932">
    <property type="entry name" value="PPM-type_phosphatase-like_dom"/>
</dbReference>
<dbReference type="Proteomes" id="UP000436138">
    <property type="component" value="Chromosome"/>
</dbReference>
<dbReference type="AlphaFoldDB" id="A0A6I6NHF7"/>